<proteinExistence type="predicted"/>
<dbReference type="KEGG" id="tpf:TPHA_0E02590"/>
<sequence>MSNSFIHDSQDSSVTDDVLRENIKINNSIVLSSDSSDSDLDSSFHIDVGNDPILKTLKSRQKSINQEESNVLNLAGNNLFKQVKIQQFDLGSNFDKNITKNLTVLNNESMASDGINDNLLQANTFVSQAEIDTKKLISFLGKSTLKKYHNIEYYINMLVNERVSSKYLDWFFFNQDSTITDISDIISNADFFLLGNNWPKLKELILKKYPTISDLLMSIGVSNEKLERLGDGNCLQLTTDRTYDPLAKLLPFDSVLQIIAFYCHEKGFLKIYFAIMLDRNFYELSNSYDNNLYDFLKIFSNEQILDSYFQLVSKDDYFMHYRFSRMIPQYKNILVNYLWKTDSDNIDESLEKLANEFNNLYDNSKYESLLYYILFIYGSDLLPIKMSVEKDMISVNHNNLKEYFINCIHNSTGHLTNDVELPLIKNILGIFNKIS</sequence>
<gene>
    <name evidence="1" type="primary">TPHA0E02590</name>
    <name evidence="1" type="ordered locus">TPHA_0E02590</name>
</gene>
<dbReference type="InterPro" id="IPR014803">
    <property type="entry name" value="DNA_repair_Nse5/Nse6"/>
</dbReference>
<accession>G8BTX3</accession>
<dbReference type="HOGENOM" id="CLU_051886_0_0_1"/>
<dbReference type="STRING" id="1071381.G8BTX3"/>
<dbReference type="OMA" id="TEYFKDC"/>
<dbReference type="eggNOG" id="KOG4599">
    <property type="taxonomic scope" value="Eukaryota"/>
</dbReference>
<reference evidence="1 2" key="1">
    <citation type="journal article" date="2011" name="Proc. Natl. Acad. Sci. U.S.A.">
        <title>Evolutionary erosion of yeast sex chromosomes by mating-type switching accidents.</title>
        <authorList>
            <person name="Gordon J.L."/>
            <person name="Armisen D."/>
            <person name="Proux-Wera E."/>
            <person name="Oheigeartaigh S.S."/>
            <person name="Byrne K.P."/>
            <person name="Wolfe K.H."/>
        </authorList>
    </citation>
    <scope>NUCLEOTIDE SEQUENCE [LARGE SCALE GENOMIC DNA]</scope>
    <source>
        <strain evidence="2">ATCC 24235 / CBS 4417 / NBRC 1672 / NRRL Y-8282 / UCD 70-5</strain>
    </source>
</reference>
<evidence type="ECO:0000313" key="2">
    <source>
        <dbReference type="Proteomes" id="UP000005666"/>
    </source>
</evidence>
<name>G8BTX3_TETPH</name>
<dbReference type="Proteomes" id="UP000005666">
    <property type="component" value="Chromosome 5"/>
</dbReference>
<dbReference type="RefSeq" id="XP_003685785.1">
    <property type="nucleotide sequence ID" value="XM_003685737.1"/>
</dbReference>
<protein>
    <submittedName>
        <fullName evidence="1">Uncharacterized protein</fullName>
    </submittedName>
</protein>
<organism evidence="1 2">
    <name type="scientific">Tetrapisispora phaffii (strain ATCC 24235 / CBS 4417 / NBRC 1672 / NRRL Y-8282 / UCD 70-5)</name>
    <name type="common">Yeast</name>
    <name type="synonym">Fabospora phaffii</name>
    <dbReference type="NCBI Taxonomy" id="1071381"/>
    <lineage>
        <taxon>Eukaryota</taxon>
        <taxon>Fungi</taxon>
        <taxon>Dikarya</taxon>
        <taxon>Ascomycota</taxon>
        <taxon>Saccharomycotina</taxon>
        <taxon>Saccharomycetes</taxon>
        <taxon>Saccharomycetales</taxon>
        <taxon>Saccharomycetaceae</taxon>
        <taxon>Tetrapisispora</taxon>
    </lineage>
</organism>
<dbReference type="OrthoDB" id="4066051at2759"/>
<dbReference type="GeneID" id="11531460"/>
<dbReference type="EMBL" id="HE612860">
    <property type="protein sequence ID" value="CCE63351.1"/>
    <property type="molecule type" value="Genomic_DNA"/>
</dbReference>
<keyword evidence="2" id="KW-1185">Reference proteome</keyword>
<evidence type="ECO:0000313" key="1">
    <source>
        <dbReference type="EMBL" id="CCE63351.1"/>
    </source>
</evidence>
<dbReference type="AlphaFoldDB" id="G8BTX3"/>
<dbReference type="Pfam" id="PF08691">
    <property type="entry name" value="Nse5"/>
    <property type="match status" value="1"/>
</dbReference>